<gene>
    <name evidence="1" type="ORF">PSON_ATCC_30995.1.T0740002</name>
</gene>
<keyword evidence="2" id="KW-1185">Reference proteome</keyword>
<dbReference type="EMBL" id="CAJJDN010000074">
    <property type="protein sequence ID" value="CAD8100384.1"/>
    <property type="molecule type" value="Genomic_DNA"/>
</dbReference>
<reference evidence="1" key="1">
    <citation type="submission" date="2021-01" db="EMBL/GenBank/DDBJ databases">
        <authorList>
            <consortium name="Genoscope - CEA"/>
            <person name="William W."/>
        </authorList>
    </citation>
    <scope>NUCLEOTIDE SEQUENCE</scope>
</reference>
<sequence>MGKPKQFFLMKLHFSNIREQAEQWMLKISQKEYNIIVLKYNYFDKSYQYKRVFRLSDSDRKYYVQVKQYVRSGSFYSELQICLQFLPNSKIQKHFYVQKDNEYQNNHVHVDDLYLIQTQIRIFNVCAVQVNSGTKIVSKCFQTCLTCINNQFHCLSCEQKLNQILIIIIDVRVQTIILKVIVKLEFHVQINWINHKKFVNTRIVKIKFGNMEKNVMMEIIQIEMVVLIVRLIRITLVLIKYYNRFAFNG</sequence>
<evidence type="ECO:0000313" key="1">
    <source>
        <dbReference type="EMBL" id="CAD8100384.1"/>
    </source>
</evidence>
<evidence type="ECO:0000313" key="2">
    <source>
        <dbReference type="Proteomes" id="UP000692954"/>
    </source>
</evidence>
<comment type="caution">
    <text evidence="1">The sequence shown here is derived from an EMBL/GenBank/DDBJ whole genome shotgun (WGS) entry which is preliminary data.</text>
</comment>
<accession>A0A8S1PBW8</accession>
<dbReference type="OrthoDB" id="286906at2759"/>
<proteinExistence type="predicted"/>
<dbReference type="Proteomes" id="UP000692954">
    <property type="component" value="Unassembled WGS sequence"/>
</dbReference>
<organism evidence="1 2">
    <name type="scientific">Paramecium sonneborni</name>
    <dbReference type="NCBI Taxonomy" id="65129"/>
    <lineage>
        <taxon>Eukaryota</taxon>
        <taxon>Sar</taxon>
        <taxon>Alveolata</taxon>
        <taxon>Ciliophora</taxon>
        <taxon>Intramacronucleata</taxon>
        <taxon>Oligohymenophorea</taxon>
        <taxon>Peniculida</taxon>
        <taxon>Parameciidae</taxon>
        <taxon>Paramecium</taxon>
    </lineage>
</organism>
<name>A0A8S1PBW8_9CILI</name>
<protein>
    <submittedName>
        <fullName evidence="1">Uncharacterized protein</fullName>
    </submittedName>
</protein>
<dbReference type="AlphaFoldDB" id="A0A8S1PBW8"/>